<dbReference type="InterPro" id="IPR037238">
    <property type="entry name" value="YbiA-like_sf"/>
</dbReference>
<dbReference type="EMBL" id="ML119061">
    <property type="protein sequence ID" value="ROT35368.1"/>
    <property type="molecule type" value="Genomic_DNA"/>
</dbReference>
<dbReference type="GeneID" id="39576895"/>
<dbReference type="Proteomes" id="UP000272025">
    <property type="component" value="Unassembled WGS sequence"/>
</dbReference>
<name>A0A3N2PLG7_SODAK</name>
<dbReference type="RefSeq" id="XP_028463174.1">
    <property type="nucleotide sequence ID" value="XM_028608417.1"/>
</dbReference>
<feature type="non-terminal residue" evidence="2">
    <location>
        <position position="1"/>
    </location>
</feature>
<gene>
    <name evidence="2" type="ORF">SODALDRAFT_283579</name>
</gene>
<reference evidence="2 3" key="1">
    <citation type="journal article" date="2018" name="Mol. Ecol.">
        <title>The obligate alkalophilic soda-lake fungus Sodiomyces alkalinus has shifted to a protein diet.</title>
        <authorList>
            <person name="Grum-Grzhimaylo A.A."/>
            <person name="Falkoski D.L."/>
            <person name="van den Heuvel J."/>
            <person name="Valero-Jimenez C.A."/>
            <person name="Min B."/>
            <person name="Choi I.G."/>
            <person name="Lipzen A."/>
            <person name="Daum C.G."/>
            <person name="Aanen D.K."/>
            <person name="Tsang A."/>
            <person name="Henrissat B."/>
            <person name="Bilanenko E.N."/>
            <person name="de Vries R.P."/>
            <person name="van Kan J.A.L."/>
            <person name="Grigoriev I.V."/>
            <person name="Debets A.J.M."/>
        </authorList>
    </citation>
    <scope>NUCLEOTIDE SEQUENCE [LARGE SCALE GENOMIC DNA]</scope>
    <source>
        <strain evidence="2 3">F11</strain>
    </source>
</reference>
<proteinExistence type="predicted"/>
<dbReference type="Pfam" id="PF08719">
    <property type="entry name" value="NADAR"/>
    <property type="match status" value="1"/>
</dbReference>
<dbReference type="AlphaFoldDB" id="A0A3N2PLG7"/>
<dbReference type="STRING" id="1314773.A0A3N2PLG7"/>
<dbReference type="OrthoDB" id="206452at2759"/>
<dbReference type="SUPFAM" id="SSF143990">
    <property type="entry name" value="YbiA-like"/>
    <property type="match status" value="1"/>
</dbReference>
<keyword evidence="3" id="KW-1185">Reference proteome</keyword>
<dbReference type="NCBIfam" id="TIGR02464">
    <property type="entry name" value="ribofla_fusion"/>
    <property type="match status" value="1"/>
</dbReference>
<dbReference type="InterPro" id="IPR012816">
    <property type="entry name" value="NADAR"/>
</dbReference>
<evidence type="ECO:0000259" key="1">
    <source>
        <dbReference type="Pfam" id="PF08719"/>
    </source>
</evidence>
<feature type="domain" description="NADAR" evidence="1">
    <location>
        <begin position="1"/>
        <end position="149"/>
    </location>
</feature>
<evidence type="ECO:0000313" key="3">
    <source>
        <dbReference type="Proteomes" id="UP000272025"/>
    </source>
</evidence>
<dbReference type="CDD" id="cd15457">
    <property type="entry name" value="NADAR"/>
    <property type="match status" value="1"/>
</dbReference>
<dbReference type="Gene3D" id="1.10.357.40">
    <property type="entry name" value="YbiA-like"/>
    <property type="match status" value="1"/>
</dbReference>
<organism evidence="2 3">
    <name type="scientific">Sodiomyces alkalinus (strain CBS 110278 / VKM F-3762 / F11)</name>
    <name type="common">Alkaliphilic filamentous fungus</name>
    <dbReference type="NCBI Taxonomy" id="1314773"/>
    <lineage>
        <taxon>Eukaryota</taxon>
        <taxon>Fungi</taxon>
        <taxon>Dikarya</taxon>
        <taxon>Ascomycota</taxon>
        <taxon>Pezizomycotina</taxon>
        <taxon>Sordariomycetes</taxon>
        <taxon>Hypocreomycetidae</taxon>
        <taxon>Glomerellales</taxon>
        <taxon>Plectosphaerellaceae</taxon>
        <taxon>Sodiomyces</taxon>
    </lineage>
</organism>
<protein>
    <submittedName>
        <fullName evidence="2">DUF1768-domain-containing protein</fullName>
    </submittedName>
</protein>
<sequence length="154" mass="17965">WLSQWYFCPFRDEEDPNKVYFTAEHYMMYHKALLFKDAASAHRILTAKHPRQAKDLGRKVSNFSESTWREHREAIVRRGNLFKFTRAVSEAGLKELLLATGETELVEASPFDPVWGIGYKERDAENVTREDWGLNLLGKALMDVRTMLRRQDGS</sequence>
<evidence type="ECO:0000313" key="2">
    <source>
        <dbReference type="EMBL" id="ROT35368.1"/>
    </source>
</evidence>
<accession>A0A3N2PLG7</accession>